<evidence type="ECO:0000256" key="1">
    <source>
        <dbReference type="SAM" id="MobiDB-lite"/>
    </source>
</evidence>
<dbReference type="AlphaFoldDB" id="A0A2T2ZSX9"/>
<organism evidence="2 3">
    <name type="scientific">Coniella lustricola</name>
    <dbReference type="NCBI Taxonomy" id="2025994"/>
    <lineage>
        <taxon>Eukaryota</taxon>
        <taxon>Fungi</taxon>
        <taxon>Dikarya</taxon>
        <taxon>Ascomycota</taxon>
        <taxon>Pezizomycotina</taxon>
        <taxon>Sordariomycetes</taxon>
        <taxon>Sordariomycetidae</taxon>
        <taxon>Diaporthales</taxon>
        <taxon>Schizoparmaceae</taxon>
        <taxon>Coniella</taxon>
    </lineage>
</organism>
<dbReference type="OrthoDB" id="5207784at2759"/>
<name>A0A2T2ZSX9_9PEZI</name>
<evidence type="ECO:0000313" key="3">
    <source>
        <dbReference type="Proteomes" id="UP000241462"/>
    </source>
</evidence>
<feature type="compositionally biased region" description="Low complexity" evidence="1">
    <location>
        <begin position="135"/>
        <end position="157"/>
    </location>
</feature>
<dbReference type="Proteomes" id="UP000241462">
    <property type="component" value="Unassembled WGS sequence"/>
</dbReference>
<feature type="region of interest" description="Disordered" evidence="1">
    <location>
        <begin position="120"/>
        <end position="163"/>
    </location>
</feature>
<sequence length="382" mass="40870">MSPATPTITLLERADSSPRDEMAILLPEILELSEEDGMTISSQAAPGKPIYSLNCPIIAVGPRAGNNTANNNNNDDDDDEHVYQITFSRHYLTDPNTPKSTTTTITVPLFHLNRHAPATFRSRPQQAREQGTSGGPSATSGSRSGSTSSSNSSNSTSDENKNKSTNEYYLSRLASTLPGNIQFEGPFSSTSASTSFSCSIPRSSSSRTTSSTTTAFPSASLPCSPSSPASATTSSSRRSSYTPNHSQQSTAAAAVSNCSFNAHLHPGKSDTDPDPFSPAPVFFLHMRTRWLQADEYNFLDTEGRQVACEEVGVSSDGGGEGQEGMEEFVGSGSGGDGGGVKTRRRLVVTRAMPAVLRECLVAIWCLRMWMGTEEARAEKRER</sequence>
<feature type="region of interest" description="Disordered" evidence="1">
    <location>
        <begin position="313"/>
        <end position="339"/>
    </location>
</feature>
<feature type="region of interest" description="Disordered" evidence="1">
    <location>
        <begin position="192"/>
        <end position="253"/>
    </location>
</feature>
<reference evidence="2 3" key="1">
    <citation type="journal article" date="2018" name="Mycol. Prog.">
        <title>Coniella lustricola, a new species from submerged detritus.</title>
        <authorList>
            <person name="Raudabaugh D.B."/>
            <person name="Iturriaga T."/>
            <person name="Carver A."/>
            <person name="Mondo S."/>
            <person name="Pangilinan J."/>
            <person name="Lipzen A."/>
            <person name="He G."/>
            <person name="Amirebrahimi M."/>
            <person name="Grigoriev I.V."/>
            <person name="Miller A.N."/>
        </authorList>
    </citation>
    <scope>NUCLEOTIDE SEQUENCE [LARGE SCALE GENOMIC DNA]</scope>
    <source>
        <strain evidence="2 3">B22-T-1</strain>
    </source>
</reference>
<dbReference type="EMBL" id="KZ678756">
    <property type="protein sequence ID" value="PSR75507.1"/>
    <property type="molecule type" value="Genomic_DNA"/>
</dbReference>
<gene>
    <name evidence="2" type="ORF">BD289DRAFT_188262</name>
</gene>
<proteinExistence type="predicted"/>
<keyword evidence="3" id="KW-1185">Reference proteome</keyword>
<feature type="compositionally biased region" description="Low complexity" evidence="1">
    <location>
        <begin position="192"/>
        <end position="243"/>
    </location>
</feature>
<evidence type="ECO:0000313" key="2">
    <source>
        <dbReference type="EMBL" id="PSR75507.1"/>
    </source>
</evidence>
<dbReference type="InParanoid" id="A0A2T2ZSX9"/>
<accession>A0A2T2ZSX9</accession>
<protein>
    <submittedName>
        <fullName evidence="2">Uncharacterized protein</fullName>
    </submittedName>
</protein>
<feature type="compositionally biased region" description="Polar residues" evidence="1">
    <location>
        <begin position="244"/>
        <end position="253"/>
    </location>
</feature>